<accession>A0A811NAN2</accession>
<dbReference type="SUPFAM" id="SSF52047">
    <property type="entry name" value="RNI-like"/>
    <property type="match status" value="1"/>
</dbReference>
<keyword evidence="1" id="KW-0732">Signal</keyword>
<keyword evidence="3" id="KW-1185">Reference proteome</keyword>
<feature type="signal peptide" evidence="1">
    <location>
        <begin position="1"/>
        <end position="30"/>
    </location>
</feature>
<comment type="caution">
    <text evidence="2">The sequence shown here is derived from an EMBL/GenBank/DDBJ whole genome shotgun (WGS) entry which is preliminary data.</text>
</comment>
<evidence type="ECO:0000313" key="3">
    <source>
        <dbReference type="Proteomes" id="UP000604825"/>
    </source>
</evidence>
<dbReference type="OrthoDB" id="644676at2759"/>
<dbReference type="InterPro" id="IPR053197">
    <property type="entry name" value="F-box_SCFL_complex_component"/>
</dbReference>
<organism evidence="2 3">
    <name type="scientific">Miscanthus lutarioriparius</name>
    <dbReference type="NCBI Taxonomy" id="422564"/>
    <lineage>
        <taxon>Eukaryota</taxon>
        <taxon>Viridiplantae</taxon>
        <taxon>Streptophyta</taxon>
        <taxon>Embryophyta</taxon>
        <taxon>Tracheophyta</taxon>
        <taxon>Spermatophyta</taxon>
        <taxon>Magnoliopsida</taxon>
        <taxon>Liliopsida</taxon>
        <taxon>Poales</taxon>
        <taxon>Poaceae</taxon>
        <taxon>PACMAD clade</taxon>
        <taxon>Panicoideae</taxon>
        <taxon>Andropogonodae</taxon>
        <taxon>Andropogoneae</taxon>
        <taxon>Saccharinae</taxon>
        <taxon>Miscanthus</taxon>
    </lineage>
</organism>
<dbReference type="EMBL" id="CAJGYO010000003">
    <property type="protein sequence ID" value="CAD6220571.1"/>
    <property type="molecule type" value="Genomic_DNA"/>
</dbReference>
<feature type="chain" id="PRO_5033010070" evidence="1">
    <location>
        <begin position="31"/>
        <end position="151"/>
    </location>
</feature>
<reference evidence="2" key="1">
    <citation type="submission" date="2020-10" db="EMBL/GenBank/DDBJ databases">
        <authorList>
            <person name="Han B."/>
            <person name="Lu T."/>
            <person name="Zhao Q."/>
            <person name="Huang X."/>
            <person name="Zhao Y."/>
        </authorList>
    </citation>
    <scope>NUCLEOTIDE SEQUENCE</scope>
</reference>
<dbReference type="InterPro" id="IPR032675">
    <property type="entry name" value="LRR_dom_sf"/>
</dbReference>
<gene>
    <name evidence="2" type="ORF">NCGR_LOCUS14032</name>
</gene>
<dbReference type="AlphaFoldDB" id="A0A811NAN2"/>
<sequence length="151" mass="17387">MAPSLTHLYLSFGHFLAGILLCKMDSLVKAKISVSENRISEETQRELLGSLCNVTSLELIRFEAEVMLNDNSEFPIFHNLRTLDLHSCFLNEYELTGKLEALASFLQNAPCLEKLSLHYCMFYSFPDSEWEIERKNITLPIMMERFSVVKS</sequence>
<dbReference type="Proteomes" id="UP000604825">
    <property type="component" value="Unassembled WGS sequence"/>
</dbReference>
<evidence type="ECO:0000313" key="2">
    <source>
        <dbReference type="EMBL" id="CAD6220571.1"/>
    </source>
</evidence>
<evidence type="ECO:0000256" key="1">
    <source>
        <dbReference type="SAM" id="SignalP"/>
    </source>
</evidence>
<dbReference type="PANTHER" id="PTHR34223:SF70">
    <property type="entry name" value="F-BOX DOMAIN-CONTAINING PROTEIN"/>
    <property type="match status" value="1"/>
</dbReference>
<proteinExistence type="predicted"/>
<dbReference type="Gene3D" id="3.80.10.10">
    <property type="entry name" value="Ribonuclease Inhibitor"/>
    <property type="match status" value="1"/>
</dbReference>
<dbReference type="PANTHER" id="PTHR34223">
    <property type="entry name" value="OS11G0201299 PROTEIN"/>
    <property type="match status" value="1"/>
</dbReference>
<protein>
    <submittedName>
        <fullName evidence="2">Uncharacterized protein</fullName>
    </submittedName>
</protein>
<name>A0A811NAN2_9POAL</name>